<gene>
    <name evidence="2" type="ORF">BCR38DRAFT_448607</name>
</gene>
<proteinExistence type="predicted"/>
<dbReference type="RefSeq" id="XP_040710894.1">
    <property type="nucleotide sequence ID" value="XM_040861235.1"/>
</dbReference>
<keyword evidence="1" id="KW-1133">Transmembrane helix</keyword>
<sequence length="711" mass="78533">MNGYDDLEMPDPNHETFATGWPYPAQPLSSLTWSHLLQHHLLDAIGISSTFLFITLAVAAGMVHGSPTGSHLGWLVEESSKLAPSIFPILFATVLGKALRSIGRFRAELGVDLGTLQALMGVRTLSQAFSNLAEVRSFTMTSLSLLVLWCLSPLGGQASLRVLGRTNETATEEVGVRYLDTGPLAHLYTQMWTSRLSGSRESGMDAMLRTGYVGALMQSLEAKLETEDIWGNVKIPRLECLSEVVFGEDGSGRDATKVHEVECYSSLIGLPVVGLSGRDTADFILETSYVSLACNEAKNVSKDELWTSRTYENQPDPDGWFGGLNMTYMFPDSNLSAVDPYHDYEDRWASRVSGFLGLNRSSSRPQIPQALSINLAWLEGTFKKEITESDGSETHFDTQIFLENRSYNETNCTATRQFVEAKIHCHQGVCAALGVRPLAFENLSPNYTAFDYWASIILDIITTDTQRYTQDWSAAPSSITEYFLSDSSALPLPERNTGNSEAQIVKLSGVPHDVFSRRLSMLLNTYIQLWMSGSSFIRNLPMDDLSEYGTEHAPSDGLRMYDISADEIGYYNNYYPDDLYSLAQQGQTPFIGASTNVTVTRYTEVYQAQPVWVALLMITSMMLVFSGVLGIVCAILTTTPDRFDPVIGQTYDNPAISVLSGGNTLNYKERARILRKVVVRTGDVSGGADVGRVGLGTIGNVQPLRRRKLYR</sequence>
<comment type="caution">
    <text evidence="2">The sequence shown here is derived from an EMBL/GenBank/DDBJ whole genome shotgun (WGS) entry which is preliminary data.</text>
</comment>
<dbReference type="AlphaFoldDB" id="A0A1Y2DGF2"/>
<dbReference type="OrthoDB" id="3692311at2759"/>
<dbReference type="GeneID" id="63777447"/>
<keyword evidence="1" id="KW-0472">Membrane</keyword>
<dbReference type="STRING" id="1141098.A0A1Y2DGF2"/>
<dbReference type="EMBL" id="MCFJ01000018">
    <property type="protein sequence ID" value="ORY57765.1"/>
    <property type="molecule type" value="Genomic_DNA"/>
</dbReference>
<accession>A0A1Y2DGF2</accession>
<evidence type="ECO:0000313" key="3">
    <source>
        <dbReference type="Proteomes" id="UP000193689"/>
    </source>
</evidence>
<protein>
    <submittedName>
        <fullName evidence="2">Uncharacterized protein</fullName>
    </submittedName>
</protein>
<dbReference type="InParanoid" id="A0A1Y2DGF2"/>
<dbReference type="Proteomes" id="UP000193689">
    <property type="component" value="Unassembled WGS sequence"/>
</dbReference>
<feature type="transmembrane region" description="Helical" evidence="1">
    <location>
        <begin position="611"/>
        <end position="637"/>
    </location>
</feature>
<evidence type="ECO:0000313" key="2">
    <source>
        <dbReference type="EMBL" id="ORY57765.1"/>
    </source>
</evidence>
<keyword evidence="3" id="KW-1185">Reference proteome</keyword>
<evidence type="ECO:0000256" key="1">
    <source>
        <dbReference type="SAM" id="Phobius"/>
    </source>
</evidence>
<organism evidence="2 3">
    <name type="scientific">Pseudomassariella vexata</name>
    <dbReference type="NCBI Taxonomy" id="1141098"/>
    <lineage>
        <taxon>Eukaryota</taxon>
        <taxon>Fungi</taxon>
        <taxon>Dikarya</taxon>
        <taxon>Ascomycota</taxon>
        <taxon>Pezizomycotina</taxon>
        <taxon>Sordariomycetes</taxon>
        <taxon>Xylariomycetidae</taxon>
        <taxon>Amphisphaeriales</taxon>
        <taxon>Pseudomassariaceae</taxon>
        <taxon>Pseudomassariella</taxon>
    </lineage>
</organism>
<name>A0A1Y2DGF2_9PEZI</name>
<keyword evidence="1" id="KW-0812">Transmembrane</keyword>
<reference evidence="2 3" key="1">
    <citation type="submission" date="2016-07" db="EMBL/GenBank/DDBJ databases">
        <title>Pervasive Adenine N6-methylation of Active Genes in Fungi.</title>
        <authorList>
            <consortium name="DOE Joint Genome Institute"/>
            <person name="Mondo S.J."/>
            <person name="Dannebaum R.O."/>
            <person name="Kuo R.C."/>
            <person name="Labutti K."/>
            <person name="Haridas S."/>
            <person name="Kuo A."/>
            <person name="Salamov A."/>
            <person name="Ahrendt S.R."/>
            <person name="Lipzen A."/>
            <person name="Sullivan W."/>
            <person name="Andreopoulos W.B."/>
            <person name="Clum A."/>
            <person name="Lindquist E."/>
            <person name="Daum C."/>
            <person name="Ramamoorthy G.K."/>
            <person name="Gryganskyi A."/>
            <person name="Culley D."/>
            <person name="Magnuson J.K."/>
            <person name="James T.Y."/>
            <person name="O'Malley M.A."/>
            <person name="Stajich J.E."/>
            <person name="Spatafora J.W."/>
            <person name="Visel A."/>
            <person name="Grigoriev I.V."/>
        </authorList>
    </citation>
    <scope>NUCLEOTIDE SEQUENCE [LARGE SCALE GENOMIC DNA]</scope>
    <source>
        <strain evidence="2 3">CBS 129021</strain>
    </source>
</reference>